<organism evidence="3 4">
    <name type="scientific">Vitis vinifera</name>
    <name type="common">Grape</name>
    <dbReference type="NCBI Taxonomy" id="29760"/>
    <lineage>
        <taxon>Eukaryota</taxon>
        <taxon>Viridiplantae</taxon>
        <taxon>Streptophyta</taxon>
        <taxon>Embryophyta</taxon>
        <taxon>Tracheophyta</taxon>
        <taxon>Spermatophyta</taxon>
        <taxon>Magnoliopsida</taxon>
        <taxon>eudicotyledons</taxon>
        <taxon>Gunneridae</taxon>
        <taxon>Pentapetalae</taxon>
        <taxon>rosids</taxon>
        <taxon>Vitales</taxon>
        <taxon>Vitaceae</taxon>
        <taxon>Viteae</taxon>
        <taxon>Vitis</taxon>
    </lineage>
</organism>
<keyword evidence="1" id="KW-0511">Multifunctional enzyme</keyword>
<dbReference type="Gene3D" id="3.30.420.10">
    <property type="entry name" value="Ribonuclease H-like superfamily/Ribonuclease H"/>
    <property type="match status" value="1"/>
</dbReference>
<proteinExistence type="predicted"/>
<dbReference type="InterPro" id="IPR001584">
    <property type="entry name" value="Integrase_cat-core"/>
</dbReference>
<dbReference type="Pfam" id="PF24626">
    <property type="entry name" value="SH3_Tf2-1"/>
    <property type="match status" value="1"/>
</dbReference>
<dbReference type="SUPFAM" id="SSF56672">
    <property type="entry name" value="DNA/RNA polymerases"/>
    <property type="match status" value="1"/>
</dbReference>
<dbReference type="InterPro" id="IPR043502">
    <property type="entry name" value="DNA/RNA_pol_sf"/>
</dbReference>
<dbReference type="InterPro" id="IPR056924">
    <property type="entry name" value="SH3_Tf2-1"/>
</dbReference>
<dbReference type="InterPro" id="IPR050951">
    <property type="entry name" value="Retrovirus_Pol_polyprotein"/>
</dbReference>
<gene>
    <name evidence="3" type="primary">Tf2-8_28</name>
    <name evidence="3" type="ORF">CK203_081431</name>
</gene>
<evidence type="ECO:0000259" key="2">
    <source>
        <dbReference type="PROSITE" id="PS50994"/>
    </source>
</evidence>
<dbReference type="InterPro" id="IPR041577">
    <property type="entry name" value="RT_RNaseH_2"/>
</dbReference>
<evidence type="ECO:0000313" key="3">
    <source>
        <dbReference type="EMBL" id="RVW34445.1"/>
    </source>
</evidence>
<evidence type="ECO:0000256" key="1">
    <source>
        <dbReference type="ARBA" id="ARBA00023268"/>
    </source>
</evidence>
<feature type="domain" description="Integrase catalytic" evidence="2">
    <location>
        <begin position="169"/>
        <end position="287"/>
    </location>
</feature>
<dbReference type="SUPFAM" id="SSF54160">
    <property type="entry name" value="Chromo domain-like"/>
    <property type="match status" value="1"/>
</dbReference>
<dbReference type="PROSITE" id="PS50994">
    <property type="entry name" value="INTEGRASE"/>
    <property type="match status" value="1"/>
</dbReference>
<name>A0A438DG30_VITVI</name>
<protein>
    <submittedName>
        <fullName evidence="3">Transposon Tf2-8 polyprotein</fullName>
    </submittedName>
</protein>
<dbReference type="GO" id="GO:0015074">
    <property type="term" value="P:DNA integration"/>
    <property type="evidence" value="ECO:0007669"/>
    <property type="project" value="InterPro"/>
</dbReference>
<dbReference type="CDD" id="cd09274">
    <property type="entry name" value="RNase_HI_RT_Ty3"/>
    <property type="match status" value="1"/>
</dbReference>
<dbReference type="GO" id="GO:0003676">
    <property type="term" value="F:nucleic acid binding"/>
    <property type="evidence" value="ECO:0007669"/>
    <property type="project" value="InterPro"/>
</dbReference>
<dbReference type="PANTHER" id="PTHR37984:SF5">
    <property type="entry name" value="PROTEIN NYNRIN-LIKE"/>
    <property type="match status" value="1"/>
</dbReference>
<dbReference type="Pfam" id="PF17919">
    <property type="entry name" value="RT_RNaseH_2"/>
    <property type="match status" value="1"/>
</dbReference>
<dbReference type="InterPro" id="IPR016197">
    <property type="entry name" value="Chromo-like_dom_sf"/>
</dbReference>
<evidence type="ECO:0000313" key="4">
    <source>
        <dbReference type="Proteomes" id="UP000288805"/>
    </source>
</evidence>
<comment type="caution">
    <text evidence="3">The sequence shown here is derived from an EMBL/GenBank/DDBJ whole genome shotgun (WGS) entry which is preliminary data.</text>
</comment>
<dbReference type="GO" id="GO:0003824">
    <property type="term" value="F:catalytic activity"/>
    <property type="evidence" value="ECO:0007669"/>
    <property type="project" value="UniProtKB-KW"/>
</dbReference>
<dbReference type="AlphaFoldDB" id="A0A438DG30"/>
<dbReference type="InterPro" id="IPR036397">
    <property type="entry name" value="RNaseH_sf"/>
</dbReference>
<dbReference type="EMBL" id="QGNW01001641">
    <property type="protein sequence ID" value="RVW34445.1"/>
    <property type="molecule type" value="Genomic_DNA"/>
</dbReference>
<dbReference type="Proteomes" id="UP000288805">
    <property type="component" value="Unassembled WGS sequence"/>
</dbReference>
<sequence>MGMDERCQQAFEDLKKAVTEEPVLALPDHTKVFEVHTDASDFAIGGVLMQERHPIAFESRKLNDVERRYTLLPTQKKLSPKQARWQDFLAEFDYTLEYKPGSANHVADALSRKAELASITSQPQGDIMDLLREGLQHDPVAKSLIALAHEEDQAVLGGGRLTLHQRETTLQRPWDNVTMDFIIGLPKSEDNGSIIVVVDRFSKYATFIAAPTACTAEETARLFLKHVVKYWGLPKFIISDRDPRFTGKFWTELFKLMGSELHFSTSFHPQTDGQTERVNALLELYLRHFVSANQRIGLTTLNSSHANDRLHREKSSGFQDREGWHEQADIARSYLDKAAKKMKKWADKKRHHTEYKVGDMVLVKLLPQQFKSLRPVHKGLVRRYEGPFPILGKVGKVSYKVELPPRLKIHPVFHVSYLKPYHEDKDDPSRGLSKRAPTTIVTSYDKEVEHIIADRIHQKAWCASCYGVLSEMEGTTESEASWEPANALWQFQEQIERFRAEDTTRTSAA</sequence>
<accession>A0A438DG30</accession>
<dbReference type="PANTHER" id="PTHR37984">
    <property type="entry name" value="PROTEIN CBG26694"/>
    <property type="match status" value="1"/>
</dbReference>
<reference evidence="3 4" key="1">
    <citation type="journal article" date="2018" name="PLoS Genet.">
        <title>Population sequencing reveals clonal diversity and ancestral inbreeding in the grapevine cultivar Chardonnay.</title>
        <authorList>
            <person name="Roach M.J."/>
            <person name="Johnson D.L."/>
            <person name="Bohlmann J."/>
            <person name="van Vuuren H.J."/>
            <person name="Jones S.J."/>
            <person name="Pretorius I.S."/>
            <person name="Schmidt S.A."/>
            <person name="Borneman A.R."/>
        </authorList>
    </citation>
    <scope>NUCLEOTIDE SEQUENCE [LARGE SCALE GENOMIC DNA]</scope>
    <source>
        <strain evidence="4">cv. Chardonnay</strain>
        <tissue evidence="3">Leaf</tissue>
    </source>
</reference>
<dbReference type="InterPro" id="IPR012337">
    <property type="entry name" value="RNaseH-like_sf"/>
</dbReference>
<dbReference type="SUPFAM" id="SSF53098">
    <property type="entry name" value="Ribonuclease H-like"/>
    <property type="match status" value="1"/>
</dbReference>